<proteinExistence type="inferred from homology"/>
<dbReference type="PANTHER" id="PTHR30308">
    <property type="entry name" value="TMRNA-BINDING COMPONENT OF TRANS-TRANSLATION TAGGING COMPLEX"/>
    <property type="match status" value="1"/>
</dbReference>
<dbReference type="Pfam" id="PF01668">
    <property type="entry name" value="SmpB"/>
    <property type="match status" value="1"/>
</dbReference>
<keyword evidence="1" id="KW-0963">Cytoplasm</keyword>
<organism evidence="3">
    <name type="scientific">marine sediment metagenome</name>
    <dbReference type="NCBI Taxonomy" id="412755"/>
    <lineage>
        <taxon>unclassified sequences</taxon>
        <taxon>metagenomes</taxon>
        <taxon>ecological metagenomes</taxon>
    </lineage>
</organism>
<evidence type="ECO:0000256" key="1">
    <source>
        <dbReference type="ARBA" id="ARBA00022490"/>
    </source>
</evidence>
<name>A0A0F9RSI6_9ZZZZ</name>
<dbReference type="SUPFAM" id="SSF74982">
    <property type="entry name" value="Small protein B (SmpB)"/>
    <property type="match status" value="1"/>
</dbReference>
<gene>
    <name evidence="3" type="ORF">LCGC14_0559570</name>
</gene>
<dbReference type="PROSITE" id="PS01317">
    <property type="entry name" value="SSRP"/>
    <property type="match status" value="1"/>
</dbReference>
<dbReference type="InterPro" id="IPR020081">
    <property type="entry name" value="SsrA-bd_prot_CS"/>
</dbReference>
<sequence length="150" mass="17486">MKIVAKNKKAYYNYEILESYEAGISLVGSEVKSIREGRISLKESYAEIKAGEIFLVSCHISPYEAANIFNHDPLRVRKLLLHRREIKKLTGKVIEKGLTLIPTKVLINDRGKIKVEISLAKGKRAYQKRESIRERDREREFRSELKKAWR</sequence>
<dbReference type="Gene3D" id="2.40.280.10">
    <property type="match status" value="1"/>
</dbReference>
<dbReference type="PANTHER" id="PTHR30308:SF2">
    <property type="entry name" value="SSRA-BINDING PROTEIN"/>
    <property type="match status" value="1"/>
</dbReference>
<accession>A0A0F9RSI6</accession>
<evidence type="ECO:0000313" key="3">
    <source>
        <dbReference type="EMBL" id="KKN57709.1"/>
    </source>
</evidence>
<protein>
    <recommendedName>
        <fullName evidence="4">SsrA-binding protein</fullName>
    </recommendedName>
</protein>
<dbReference type="CDD" id="cd09294">
    <property type="entry name" value="SmpB"/>
    <property type="match status" value="1"/>
</dbReference>
<keyword evidence="2" id="KW-0694">RNA-binding</keyword>
<dbReference type="GO" id="GO:0070930">
    <property type="term" value="P:trans-translation-dependent protein tagging"/>
    <property type="evidence" value="ECO:0007669"/>
    <property type="project" value="TreeGrafter"/>
</dbReference>
<dbReference type="HAMAP" id="MF_00023">
    <property type="entry name" value="SmpB"/>
    <property type="match status" value="1"/>
</dbReference>
<dbReference type="NCBIfam" id="TIGR00086">
    <property type="entry name" value="smpB"/>
    <property type="match status" value="1"/>
</dbReference>
<dbReference type="AlphaFoldDB" id="A0A0F9RSI6"/>
<dbReference type="EMBL" id="LAZR01000793">
    <property type="protein sequence ID" value="KKN57709.1"/>
    <property type="molecule type" value="Genomic_DNA"/>
</dbReference>
<dbReference type="NCBIfam" id="NF003843">
    <property type="entry name" value="PRK05422.1"/>
    <property type="match status" value="1"/>
</dbReference>
<dbReference type="InterPro" id="IPR023620">
    <property type="entry name" value="SmpB"/>
</dbReference>
<dbReference type="GO" id="GO:0003723">
    <property type="term" value="F:RNA binding"/>
    <property type="evidence" value="ECO:0007669"/>
    <property type="project" value="UniProtKB-KW"/>
</dbReference>
<dbReference type="InterPro" id="IPR000037">
    <property type="entry name" value="SsrA-bd_prot"/>
</dbReference>
<evidence type="ECO:0000256" key="2">
    <source>
        <dbReference type="ARBA" id="ARBA00022884"/>
    </source>
</evidence>
<comment type="caution">
    <text evidence="3">The sequence shown here is derived from an EMBL/GenBank/DDBJ whole genome shotgun (WGS) entry which is preliminary data.</text>
</comment>
<dbReference type="GO" id="GO:0005829">
    <property type="term" value="C:cytosol"/>
    <property type="evidence" value="ECO:0007669"/>
    <property type="project" value="TreeGrafter"/>
</dbReference>
<evidence type="ECO:0008006" key="4">
    <source>
        <dbReference type="Google" id="ProtNLM"/>
    </source>
</evidence>
<reference evidence="3" key="1">
    <citation type="journal article" date="2015" name="Nature">
        <title>Complex archaea that bridge the gap between prokaryotes and eukaryotes.</title>
        <authorList>
            <person name="Spang A."/>
            <person name="Saw J.H."/>
            <person name="Jorgensen S.L."/>
            <person name="Zaremba-Niedzwiedzka K."/>
            <person name="Martijn J."/>
            <person name="Lind A.E."/>
            <person name="van Eijk R."/>
            <person name="Schleper C."/>
            <person name="Guy L."/>
            <person name="Ettema T.J."/>
        </authorList>
    </citation>
    <scope>NUCLEOTIDE SEQUENCE</scope>
</reference>